<dbReference type="SUPFAM" id="SSF57903">
    <property type="entry name" value="FYVE/PHD zinc finger"/>
    <property type="match status" value="1"/>
</dbReference>
<comment type="caution">
    <text evidence="6">The sequence shown here is derived from an EMBL/GenBank/DDBJ whole genome shotgun (WGS) entry which is preliminary data.</text>
</comment>
<dbReference type="InterPro" id="IPR000306">
    <property type="entry name" value="Znf_FYVE"/>
</dbReference>
<dbReference type="PROSITE" id="PS50178">
    <property type="entry name" value="ZF_FYVE"/>
    <property type="match status" value="1"/>
</dbReference>
<dbReference type="OrthoDB" id="294573at2759"/>
<dbReference type="InterPro" id="IPR013083">
    <property type="entry name" value="Znf_RING/FYVE/PHD"/>
</dbReference>
<evidence type="ECO:0000313" key="7">
    <source>
        <dbReference type="Proteomes" id="UP000785679"/>
    </source>
</evidence>
<dbReference type="Pfam" id="PF01363">
    <property type="entry name" value="FYVE"/>
    <property type="match status" value="1"/>
</dbReference>
<accession>A0A8J8T692</accession>
<keyword evidence="1" id="KW-0479">Metal-binding</keyword>
<evidence type="ECO:0000256" key="4">
    <source>
        <dbReference type="PROSITE-ProRule" id="PRU00091"/>
    </source>
</evidence>
<keyword evidence="7" id="KW-1185">Reference proteome</keyword>
<dbReference type="GO" id="GO:0007032">
    <property type="term" value="P:endosome organization"/>
    <property type="evidence" value="ECO:0007669"/>
    <property type="project" value="TreeGrafter"/>
</dbReference>
<dbReference type="SMART" id="SM00064">
    <property type="entry name" value="FYVE"/>
    <property type="match status" value="1"/>
</dbReference>
<dbReference type="GO" id="GO:0008270">
    <property type="term" value="F:zinc ion binding"/>
    <property type="evidence" value="ECO:0007669"/>
    <property type="project" value="UniProtKB-KW"/>
</dbReference>
<evidence type="ECO:0000256" key="3">
    <source>
        <dbReference type="ARBA" id="ARBA00022833"/>
    </source>
</evidence>
<reference evidence="6" key="1">
    <citation type="submission" date="2019-06" db="EMBL/GenBank/DDBJ databases">
        <authorList>
            <person name="Zheng W."/>
        </authorList>
    </citation>
    <scope>NUCLEOTIDE SEQUENCE</scope>
    <source>
        <strain evidence="6">QDHG01</strain>
    </source>
</reference>
<feature type="domain" description="FYVE-type" evidence="5">
    <location>
        <begin position="59"/>
        <end position="118"/>
    </location>
</feature>
<evidence type="ECO:0000313" key="6">
    <source>
        <dbReference type="EMBL" id="TNV83061.1"/>
    </source>
</evidence>
<name>A0A8J8T692_HALGN</name>
<keyword evidence="2 4" id="KW-0863">Zinc-finger</keyword>
<dbReference type="GO" id="GO:0035091">
    <property type="term" value="F:phosphatidylinositol binding"/>
    <property type="evidence" value="ECO:0007669"/>
    <property type="project" value="TreeGrafter"/>
</dbReference>
<dbReference type="AlphaFoldDB" id="A0A8J8T692"/>
<sequence length="147" mass="16166">MSLGSLKSSNQQQFEQVDQRLTSTLKRGSAAALSRRSLTPSLLSRGNHNGHSKIAWDPNEGAENCTLCKSKFSILKRKHHCRKCGVLVCGSCSGNSWYAPGYTDAKVRICDTCYKQWMAFKVSSHNINKTSVFSSYFNTGVAGSNAH</sequence>
<dbReference type="InterPro" id="IPR017455">
    <property type="entry name" value="Znf_FYVE-rel"/>
</dbReference>
<evidence type="ECO:0000256" key="2">
    <source>
        <dbReference type="ARBA" id="ARBA00022771"/>
    </source>
</evidence>
<organism evidence="6 7">
    <name type="scientific">Halteria grandinella</name>
    <dbReference type="NCBI Taxonomy" id="5974"/>
    <lineage>
        <taxon>Eukaryota</taxon>
        <taxon>Sar</taxon>
        <taxon>Alveolata</taxon>
        <taxon>Ciliophora</taxon>
        <taxon>Intramacronucleata</taxon>
        <taxon>Spirotrichea</taxon>
        <taxon>Stichotrichia</taxon>
        <taxon>Sporadotrichida</taxon>
        <taxon>Halteriidae</taxon>
        <taxon>Halteria</taxon>
    </lineage>
</organism>
<evidence type="ECO:0000259" key="5">
    <source>
        <dbReference type="PROSITE" id="PS50178"/>
    </source>
</evidence>
<protein>
    <recommendedName>
        <fullName evidence="5">FYVE-type domain-containing protein</fullName>
    </recommendedName>
</protein>
<proteinExistence type="predicted"/>
<evidence type="ECO:0000256" key="1">
    <source>
        <dbReference type="ARBA" id="ARBA00022723"/>
    </source>
</evidence>
<gene>
    <name evidence="6" type="ORF">FGO68_gene318</name>
</gene>
<keyword evidence="3" id="KW-0862">Zinc</keyword>
<dbReference type="GO" id="GO:0008333">
    <property type="term" value="P:endosome to lysosome transport"/>
    <property type="evidence" value="ECO:0007669"/>
    <property type="project" value="TreeGrafter"/>
</dbReference>
<dbReference type="GO" id="GO:0005769">
    <property type="term" value="C:early endosome"/>
    <property type="evidence" value="ECO:0007669"/>
    <property type="project" value="TreeGrafter"/>
</dbReference>
<dbReference type="Proteomes" id="UP000785679">
    <property type="component" value="Unassembled WGS sequence"/>
</dbReference>
<dbReference type="PANTHER" id="PTHR46280:SF3">
    <property type="entry name" value="PLECKSTRIN HOMOLOGY DOMAIN-CONTAINING FAMILY F MEMBER 1 HOMOLOG"/>
    <property type="match status" value="1"/>
</dbReference>
<dbReference type="Gene3D" id="3.30.40.10">
    <property type="entry name" value="Zinc/RING finger domain, C3HC4 (zinc finger)"/>
    <property type="match status" value="1"/>
</dbReference>
<dbReference type="EMBL" id="RRYP01004208">
    <property type="protein sequence ID" value="TNV83061.1"/>
    <property type="molecule type" value="Genomic_DNA"/>
</dbReference>
<dbReference type="InterPro" id="IPR051765">
    <property type="entry name" value="PH_domain-containing_F"/>
</dbReference>
<dbReference type="InterPro" id="IPR011011">
    <property type="entry name" value="Znf_FYVE_PHD"/>
</dbReference>
<dbReference type="PANTHER" id="PTHR46280">
    <property type="entry name" value="PLECKSTRIN HOMOLOGY DOMAIN-CONTAINING FAMILY F MEMBER 2-RELATED"/>
    <property type="match status" value="1"/>
</dbReference>